<protein>
    <submittedName>
        <fullName evidence="2">Uncharacterized protein</fullName>
    </submittedName>
</protein>
<dbReference type="RefSeq" id="WP_072949886.1">
    <property type="nucleotide sequence ID" value="NZ_FRCT01000004.1"/>
</dbReference>
<evidence type="ECO:0000256" key="1">
    <source>
        <dbReference type="SAM" id="Phobius"/>
    </source>
</evidence>
<evidence type="ECO:0000313" key="2">
    <source>
        <dbReference type="EMBL" id="SHM42121.1"/>
    </source>
</evidence>
<gene>
    <name evidence="2" type="ORF">SAMN04487860_104217</name>
</gene>
<dbReference type="OrthoDB" id="1820952at2"/>
<proteinExistence type="predicted"/>
<sequence>MNMKKIGLQMNILMAVTLSFCLSLIGTLSSGHFTVPAFLISFVISTIISFIIGMIVPMKKVEDGLVSKCNLQPHSLPARLLSTLVSDFIYTPILTFSMVFMAYKQATSHGQKMPFVPVFIKSLIISLIAAYIVIFIVTPIFLKFVMKKNGVSGPPAGGPPADRK</sequence>
<dbReference type="Proteomes" id="UP000184394">
    <property type="component" value="Unassembled WGS sequence"/>
</dbReference>
<dbReference type="AlphaFoldDB" id="A0A1M7IN48"/>
<keyword evidence="1" id="KW-0812">Transmembrane</keyword>
<keyword evidence="1" id="KW-1133">Transmembrane helix</keyword>
<name>A0A1M7IN48_RUMFL</name>
<accession>A0A1M7IN48</accession>
<feature type="transmembrane region" description="Helical" evidence="1">
    <location>
        <begin position="37"/>
        <end position="57"/>
    </location>
</feature>
<evidence type="ECO:0000313" key="3">
    <source>
        <dbReference type="Proteomes" id="UP000184394"/>
    </source>
</evidence>
<reference evidence="2 3" key="1">
    <citation type="submission" date="2016-11" db="EMBL/GenBank/DDBJ databases">
        <authorList>
            <person name="Jaros S."/>
            <person name="Januszkiewicz K."/>
            <person name="Wedrychowicz H."/>
        </authorList>
    </citation>
    <scope>NUCLEOTIDE SEQUENCE [LARGE SCALE GENOMIC DNA]</scope>
    <source>
        <strain evidence="2 3">Y1</strain>
    </source>
</reference>
<dbReference type="EMBL" id="FRCT01000004">
    <property type="protein sequence ID" value="SHM42121.1"/>
    <property type="molecule type" value="Genomic_DNA"/>
</dbReference>
<feature type="transmembrane region" description="Helical" evidence="1">
    <location>
        <begin position="12"/>
        <end position="31"/>
    </location>
</feature>
<feature type="transmembrane region" description="Helical" evidence="1">
    <location>
        <begin position="123"/>
        <end position="142"/>
    </location>
</feature>
<organism evidence="2 3">
    <name type="scientific">Ruminococcus flavefaciens</name>
    <dbReference type="NCBI Taxonomy" id="1265"/>
    <lineage>
        <taxon>Bacteria</taxon>
        <taxon>Bacillati</taxon>
        <taxon>Bacillota</taxon>
        <taxon>Clostridia</taxon>
        <taxon>Eubacteriales</taxon>
        <taxon>Oscillospiraceae</taxon>
        <taxon>Ruminococcus</taxon>
    </lineage>
</organism>
<keyword evidence="1" id="KW-0472">Membrane</keyword>
<feature type="transmembrane region" description="Helical" evidence="1">
    <location>
        <begin position="78"/>
        <end position="103"/>
    </location>
</feature>